<dbReference type="EMBL" id="JAENGZ010000622">
    <property type="protein sequence ID" value="KAG6956184.1"/>
    <property type="molecule type" value="Genomic_DNA"/>
</dbReference>
<gene>
    <name evidence="1" type="ORF">JG687_00010759</name>
</gene>
<dbReference type="AlphaFoldDB" id="A0A8T1UB12"/>
<proteinExistence type="predicted"/>
<comment type="caution">
    <text evidence="1">The sequence shown here is derived from an EMBL/GenBank/DDBJ whole genome shotgun (WGS) entry which is preliminary data.</text>
</comment>
<accession>A0A8T1UB12</accession>
<sequence length="90" mass="10410">MYLLKLRQFRRIICSAQSVKSTSNRSRVSISPSLPSSTAVPSVYAVIAGRSSPRCHQKRKNLAMQCPEENMTEILTRNMRYRTRIYFRNA</sequence>
<organism evidence="1 2">
    <name type="scientific">Phytophthora cactorum</name>
    <dbReference type="NCBI Taxonomy" id="29920"/>
    <lineage>
        <taxon>Eukaryota</taxon>
        <taxon>Sar</taxon>
        <taxon>Stramenopiles</taxon>
        <taxon>Oomycota</taxon>
        <taxon>Peronosporomycetes</taxon>
        <taxon>Peronosporales</taxon>
        <taxon>Peronosporaceae</taxon>
        <taxon>Phytophthora</taxon>
    </lineage>
</organism>
<evidence type="ECO:0000313" key="1">
    <source>
        <dbReference type="EMBL" id="KAG6956184.1"/>
    </source>
</evidence>
<dbReference type="Proteomes" id="UP000688947">
    <property type="component" value="Unassembled WGS sequence"/>
</dbReference>
<protein>
    <submittedName>
        <fullName evidence="1">Uncharacterized protein</fullName>
    </submittedName>
</protein>
<reference evidence="1" key="1">
    <citation type="submission" date="2021-01" db="EMBL/GenBank/DDBJ databases">
        <title>Phytophthora aleatoria, a newly-described species from Pinus radiata is distinct from Phytophthora cactorum isolates based on comparative genomics.</title>
        <authorList>
            <person name="Mcdougal R."/>
            <person name="Panda P."/>
            <person name="Williams N."/>
            <person name="Studholme D.J."/>
        </authorList>
    </citation>
    <scope>NUCLEOTIDE SEQUENCE</scope>
    <source>
        <strain evidence="1">NZFS 3830</strain>
    </source>
</reference>
<evidence type="ECO:0000313" key="2">
    <source>
        <dbReference type="Proteomes" id="UP000688947"/>
    </source>
</evidence>
<name>A0A8T1UB12_9STRA</name>